<evidence type="ECO:0000313" key="2">
    <source>
        <dbReference type="Proteomes" id="UP000196118"/>
    </source>
</evidence>
<organism evidence="1 2">
    <name type="scientific">Pediococcus pentosaceus</name>
    <dbReference type="NCBI Taxonomy" id="1255"/>
    <lineage>
        <taxon>Bacteria</taxon>
        <taxon>Bacillati</taxon>
        <taxon>Bacillota</taxon>
        <taxon>Bacilli</taxon>
        <taxon>Lactobacillales</taxon>
        <taxon>Lactobacillaceae</taxon>
        <taxon>Pediococcus</taxon>
    </lineage>
</organism>
<accession>A0A8G0ZG35</accession>
<dbReference type="Pfam" id="PF13472">
    <property type="entry name" value="Lipase_GDSL_2"/>
    <property type="match status" value="1"/>
</dbReference>
<dbReference type="EMBL" id="CP021474">
    <property type="protein sequence ID" value="ARW18766.1"/>
    <property type="molecule type" value="Genomic_DNA"/>
</dbReference>
<dbReference type="InterPro" id="IPR036514">
    <property type="entry name" value="SGNH_hydro_sf"/>
</dbReference>
<dbReference type="PANTHER" id="PTHR37834:SF2">
    <property type="entry name" value="ESTERASE, SGNH HYDROLASE-TYPE"/>
    <property type="match status" value="1"/>
</dbReference>
<accession>A0A1Y0VRL6</accession>
<name>A0A1Y0VRL6_PEDPE</name>
<dbReference type="InterPro" id="IPR013830">
    <property type="entry name" value="SGNH_hydro"/>
</dbReference>
<dbReference type="Proteomes" id="UP000196118">
    <property type="component" value="Chromosome"/>
</dbReference>
<dbReference type="AlphaFoldDB" id="A0A1Y0VRL6"/>
<reference evidence="1 2" key="1">
    <citation type="submission" date="2017-05" db="EMBL/GenBank/DDBJ databases">
        <title>Genome sequence of Pediococcus pentosaceus strain SRCM100892.</title>
        <authorList>
            <person name="Cho S.H."/>
        </authorList>
    </citation>
    <scope>NUCLEOTIDE SEQUENCE [LARGE SCALE GENOMIC DNA]</scope>
    <source>
        <strain evidence="1 2">SRCM100892</strain>
    </source>
</reference>
<dbReference type="PANTHER" id="PTHR37834">
    <property type="entry name" value="GDSL-LIKE LIPASE/ACYLHYDROLASE DOMAIN PROTEIN (AFU_ORTHOLOGUE AFUA_2G00620)"/>
    <property type="match status" value="1"/>
</dbReference>
<gene>
    <name evidence="1" type="ORF">S100892_00160</name>
</gene>
<proteinExistence type="predicted"/>
<protein>
    <submittedName>
        <fullName evidence="1">Uncharacterized protein</fullName>
    </submittedName>
</protein>
<dbReference type="Gene3D" id="3.40.50.1110">
    <property type="entry name" value="SGNH hydrolase"/>
    <property type="match status" value="1"/>
</dbReference>
<dbReference type="InterPro" id="IPR052762">
    <property type="entry name" value="PCW_deacetylase/CE"/>
</dbReference>
<dbReference type="GO" id="GO:0052689">
    <property type="term" value="F:carboxylic ester hydrolase activity"/>
    <property type="evidence" value="ECO:0007669"/>
    <property type="project" value="InterPro"/>
</dbReference>
<dbReference type="InterPro" id="IPR037461">
    <property type="entry name" value="CtCE2-like_dom"/>
</dbReference>
<sequence length="324" mass="36069">MNQIIPTSANGCIPNVYFMGRWTTQTVESKPAMYTTNLGAQILFEVQNADYFTLEAVIKPLSAPQTLSIYIDDELHLTPLTQSKNDFKLSSNQSHIVRIYFTGNTDQDEIWLGNDGLTIKDITIASGTLAAIKPAGPLVAFIGDSITAGCWVRSKAPSIGYGADLNYAAQLSRALDWEDYRIAYSAAGIIRYGTGGVPPAGKFVKYVNFSVKAPRINPDLVLINLGTNDARYEDDVFEMYFVWFINEVKKQFPHARIIIITPFNQAHSHVIKNVAKALKIELIPTLDWVIETNDEVHPNVEGSKAISDHLVAWFTEPQNRLQSE</sequence>
<dbReference type="CDD" id="cd01831">
    <property type="entry name" value="Endoglucanase_E_like"/>
    <property type="match status" value="1"/>
</dbReference>
<evidence type="ECO:0000313" key="1">
    <source>
        <dbReference type="EMBL" id="ARW18766.1"/>
    </source>
</evidence>
<dbReference type="SUPFAM" id="SSF52266">
    <property type="entry name" value="SGNH hydrolase"/>
    <property type="match status" value="1"/>
</dbReference>
<dbReference type="RefSeq" id="WP_060743487.1">
    <property type="nucleotide sequence ID" value="NZ_CP020018.1"/>
</dbReference>